<evidence type="ECO:0000256" key="6">
    <source>
        <dbReference type="ARBA" id="ARBA00022892"/>
    </source>
</evidence>
<keyword evidence="13" id="KW-1185">Reference proteome</keyword>
<evidence type="ECO:0000256" key="9">
    <source>
        <dbReference type="ARBA" id="ARBA00023136"/>
    </source>
</evidence>
<proteinExistence type="inferred from homology"/>
<evidence type="ECO:0000256" key="7">
    <source>
        <dbReference type="ARBA" id="ARBA00022927"/>
    </source>
</evidence>
<evidence type="ECO:0000313" key="12">
    <source>
        <dbReference type="EMBL" id="ORX35666.1"/>
    </source>
</evidence>
<feature type="region of interest" description="Disordered" evidence="10">
    <location>
        <begin position="121"/>
        <end position="154"/>
    </location>
</feature>
<keyword evidence="6" id="KW-0931">ER-Golgi transport</keyword>
<evidence type="ECO:0000313" key="13">
    <source>
        <dbReference type="Proteomes" id="UP000193218"/>
    </source>
</evidence>
<dbReference type="EMBL" id="NBSH01000010">
    <property type="protein sequence ID" value="ORX35666.1"/>
    <property type="molecule type" value="Genomic_DNA"/>
</dbReference>
<organism evidence="12 13">
    <name type="scientific">Kockovaella imperatae</name>
    <dbReference type="NCBI Taxonomy" id="4999"/>
    <lineage>
        <taxon>Eukaryota</taxon>
        <taxon>Fungi</taxon>
        <taxon>Dikarya</taxon>
        <taxon>Basidiomycota</taxon>
        <taxon>Agaricomycotina</taxon>
        <taxon>Tremellomycetes</taxon>
        <taxon>Tremellales</taxon>
        <taxon>Cuniculitremaceae</taxon>
        <taxon>Kockovaella</taxon>
    </lineage>
</organism>
<reference evidence="12 13" key="1">
    <citation type="submission" date="2017-03" db="EMBL/GenBank/DDBJ databases">
        <title>Widespread Adenine N6-methylation of Active Genes in Fungi.</title>
        <authorList>
            <consortium name="DOE Joint Genome Institute"/>
            <person name="Mondo S.J."/>
            <person name="Dannebaum R.O."/>
            <person name="Kuo R.C."/>
            <person name="Louie K.B."/>
            <person name="Bewick A.J."/>
            <person name="Labutti K."/>
            <person name="Haridas S."/>
            <person name="Kuo A."/>
            <person name="Salamov A."/>
            <person name="Ahrendt S.R."/>
            <person name="Lau R."/>
            <person name="Bowen B.P."/>
            <person name="Lipzen A."/>
            <person name="Sullivan W."/>
            <person name="Andreopoulos W.B."/>
            <person name="Clum A."/>
            <person name="Lindquist E."/>
            <person name="Daum C."/>
            <person name="Northen T.R."/>
            <person name="Ramamoorthy G."/>
            <person name="Schmitz R.J."/>
            <person name="Gryganskyi A."/>
            <person name="Culley D."/>
            <person name="Magnuson J."/>
            <person name="James T.Y."/>
            <person name="O'Malley M.A."/>
            <person name="Stajich J.E."/>
            <person name="Spatafora J.W."/>
            <person name="Visel A."/>
            <person name="Grigoriev I.V."/>
        </authorList>
    </citation>
    <scope>NUCLEOTIDE SEQUENCE [LARGE SCALE GENOMIC DNA]</scope>
    <source>
        <strain evidence="12 13">NRRL Y-17943</strain>
    </source>
</reference>
<evidence type="ECO:0000256" key="10">
    <source>
        <dbReference type="SAM" id="MobiDB-lite"/>
    </source>
</evidence>
<keyword evidence="3" id="KW-0813">Transport</keyword>
<dbReference type="InterPro" id="IPR019150">
    <property type="entry name" value="Vesicle_transport_protein_Use1"/>
</dbReference>
<evidence type="ECO:0000256" key="3">
    <source>
        <dbReference type="ARBA" id="ARBA00022448"/>
    </source>
</evidence>
<protein>
    <submittedName>
        <fullName evidence="12">Uncharacterized protein</fullName>
    </submittedName>
</protein>
<comment type="caution">
    <text evidence="12">The sequence shown here is derived from an EMBL/GenBank/DDBJ whole genome shotgun (WGS) entry which is preliminary data.</text>
</comment>
<evidence type="ECO:0000256" key="1">
    <source>
        <dbReference type="ARBA" id="ARBA00004163"/>
    </source>
</evidence>
<evidence type="ECO:0000256" key="2">
    <source>
        <dbReference type="ARBA" id="ARBA00007891"/>
    </source>
</evidence>
<keyword evidence="8 11" id="KW-1133">Transmembrane helix</keyword>
<comment type="subcellular location">
    <subcellularLocation>
        <location evidence="1">Endoplasmic reticulum membrane</location>
        <topology evidence="1">Single-pass type IV membrane protein</topology>
    </subcellularLocation>
</comment>
<comment type="similarity">
    <text evidence="2">Belongs to the USE1 family.</text>
</comment>
<keyword evidence="7" id="KW-0653">Protein transport</keyword>
<dbReference type="RefSeq" id="XP_021869830.1">
    <property type="nucleotide sequence ID" value="XM_022016401.1"/>
</dbReference>
<keyword evidence="5" id="KW-0256">Endoplasmic reticulum</keyword>
<feature type="transmembrane region" description="Helical" evidence="11">
    <location>
        <begin position="285"/>
        <end position="305"/>
    </location>
</feature>
<dbReference type="GO" id="GO:0015031">
    <property type="term" value="P:protein transport"/>
    <property type="evidence" value="ECO:0007669"/>
    <property type="project" value="UniProtKB-KW"/>
</dbReference>
<dbReference type="InParanoid" id="A0A1Y1UDS4"/>
<evidence type="ECO:0000256" key="11">
    <source>
        <dbReference type="SAM" id="Phobius"/>
    </source>
</evidence>
<name>A0A1Y1UDS4_9TREE</name>
<gene>
    <name evidence="12" type="ORF">BD324DRAFT_631085</name>
</gene>
<evidence type="ECO:0000256" key="4">
    <source>
        <dbReference type="ARBA" id="ARBA00022692"/>
    </source>
</evidence>
<dbReference type="STRING" id="4999.A0A1Y1UDS4"/>
<accession>A0A1Y1UDS4</accession>
<dbReference type="PANTHER" id="PTHR13050:SF7">
    <property type="entry name" value="VESICLE TRANSPORT PROTEIN USE1"/>
    <property type="match status" value="1"/>
</dbReference>
<sequence length="308" mass="33988">MSISNTIRPSAATVKAAKIAAASPHGLVNLVRLVQALDQTSQYLEDEDEEQEQDSSRIRKDVDTARYARLILENLKNANEGPSTSLTLEKLDRTMSDVEKRYSSLETESLSKEIIDKPREPLASRAKSSASFELLAETSPTEEKSEPRPTLSPKLSTTLRSRKRGIDTAAYLRKRAEEDAAGAEVGLLPLRVVPQNVEKSSRDQLLGGGMRSGMGSRQLHEELGGQLADMSNRLKLNAIHFASSLNDEKDLLESSQTTLENNLVATRSSKQDLAKVSKKGRGTTCMTLGIVILVLIIFVWTYMLIRFT</sequence>
<evidence type="ECO:0000256" key="5">
    <source>
        <dbReference type="ARBA" id="ARBA00022824"/>
    </source>
</evidence>
<dbReference type="GeneID" id="33558210"/>
<dbReference type="OrthoDB" id="4506189at2759"/>
<dbReference type="PANTHER" id="PTHR13050">
    <property type="entry name" value="USE1-LIKE PROTEIN"/>
    <property type="match status" value="1"/>
</dbReference>
<dbReference type="Proteomes" id="UP000193218">
    <property type="component" value="Unassembled WGS sequence"/>
</dbReference>
<dbReference type="GO" id="GO:0031201">
    <property type="term" value="C:SNARE complex"/>
    <property type="evidence" value="ECO:0007669"/>
    <property type="project" value="TreeGrafter"/>
</dbReference>
<dbReference type="GO" id="GO:0005484">
    <property type="term" value="F:SNAP receptor activity"/>
    <property type="evidence" value="ECO:0007669"/>
    <property type="project" value="TreeGrafter"/>
</dbReference>
<keyword evidence="9 11" id="KW-0472">Membrane</keyword>
<dbReference type="GO" id="GO:0006890">
    <property type="term" value="P:retrograde vesicle-mediated transport, Golgi to endoplasmic reticulum"/>
    <property type="evidence" value="ECO:0007669"/>
    <property type="project" value="TreeGrafter"/>
</dbReference>
<dbReference type="AlphaFoldDB" id="A0A1Y1UDS4"/>
<evidence type="ECO:0000256" key="8">
    <source>
        <dbReference type="ARBA" id="ARBA00022989"/>
    </source>
</evidence>
<keyword evidence="4 11" id="KW-0812">Transmembrane</keyword>
<dbReference type="GO" id="GO:0005789">
    <property type="term" value="C:endoplasmic reticulum membrane"/>
    <property type="evidence" value="ECO:0007669"/>
    <property type="project" value="UniProtKB-SubCell"/>
</dbReference>